<evidence type="ECO:0000313" key="6">
    <source>
        <dbReference type="Proteomes" id="UP001356428"/>
    </source>
</evidence>
<dbReference type="Gene3D" id="3.50.50.60">
    <property type="entry name" value="FAD/NAD(P)-binding domain"/>
    <property type="match status" value="2"/>
</dbReference>
<proteinExistence type="inferred from homology"/>
<dbReference type="InterPro" id="IPR001613">
    <property type="entry name" value="Flavin_amine_oxidase"/>
</dbReference>
<accession>A0ABZ1F7G4</accession>
<keyword evidence="3" id="KW-0560">Oxidoreductase</keyword>
<protein>
    <submittedName>
        <fullName evidence="5">FAD-dependent oxidoreductase</fullName>
    </submittedName>
</protein>
<dbReference type="PRINTS" id="PR00757">
    <property type="entry name" value="AMINEOXDASEF"/>
</dbReference>
<dbReference type="PANTHER" id="PTHR43563:SF1">
    <property type="entry name" value="AMINE OXIDASE [FLAVIN-CONTAINING] B"/>
    <property type="match status" value="1"/>
</dbReference>
<sequence>MAHATPSAIRRDFDVIIVGAGLAGVTAARELRKKGKRVLLLEARDRIGGRTWTDTWRGSQIERGGTWVDQLQPHIWRELVRYRIPIVADSGVERAILPTLTGFQEYDPVEAYTRQNELFTPFFDGSRDHFPRPYEPFARENLVKPLDRFSLRDRLDQLDYAPEDEIRLTSTTSLYGGSSTRGAFTHLSQWWALSGWNFDGFHGVNTYRPKDGTIALLKAILKDAAPTLRLNSPVKSVVQSNGRVKVTTRSGEQFSAPEVIMAVPVNVWRTIQFSPPLPKAHKAASTAGIGVPHEKKLWLELKRPADTFVAEAPEGYPICIMGRLNEGDHAVAFSVKDTFDVNQRRQVDNAVRQIIPDAQLLSYTATDWHADEFALGVGAFRQPFQLTRLHRQIQQPHGKVKFAGADIADGWSGYMDGAIESGLRIAGSPTLTGPLPAAVANSLGAPPVDRRAYRPLRGL</sequence>
<dbReference type="EMBL" id="CP109083">
    <property type="protein sequence ID" value="WSB12365.1"/>
    <property type="molecule type" value="Genomic_DNA"/>
</dbReference>
<dbReference type="InterPro" id="IPR036188">
    <property type="entry name" value="FAD/NAD-bd_sf"/>
</dbReference>
<evidence type="ECO:0000313" key="5">
    <source>
        <dbReference type="EMBL" id="WSB12365.1"/>
    </source>
</evidence>
<evidence type="ECO:0000259" key="4">
    <source>
        <dbReference type="Pfam" id="PF01593"/>
    </source>
</evidence>
<evidence type="ECO:0000256" key="3">
    <source>
        <dbReference type="ARBA" id="ARBA00023002"/>
    </source>
</evidence>
<dbReference type="InterPro" id="IPR050703">
    <property type="entry name" value="Flavin_MAO"/>
</dbReference>
<organism evidence="5 6">
    <name type="scientific">Streptomyces cyaneofuscatus</name>
    <dbReference type="NCBI Taxonomy" id="66883"/>
    <lineage>
        <taxon>Bacteria</taxon>
        <taxon>Bacillati</taxon>
        <taxon>Actinomycetota</taxon>
        <taxon>Actinomycetes</taxon>
        <taxon>Kitasatosporales</taxon>
        <taxon>Streptomycetaceae</taxon>
        <taxon>Streptomyces</taxon>
    </lineage>
</organism>
<dbReference type="SUPFAM" id="SSF51905">
    <property type="entry name" value="FAD/NAD(P)-binding domain"/>
    <property type="match status" value="1"/>
</dbReference>
<comment type="cofactor">
    <cofactor evidence="1">
        <name>FAD</name>
        <dbReference type="ChEBI" id="CHEBI:57692"/>
    </cofactor>
</comment>
<dbReference type="InterPro" id="IPR002937">
    <property type="entry name" value="Amino_oxidase"/>
</dbReference>
<dbReference type="Proteomes" id="UP001356428">
    <property type="component" value="Chromosome"/>
</dbReference>
<evidence type="ECO:0000256" key="1">
    <source>
        <dbReference type="ARBA" id="ARBA00001974"/>
    </source>
</evidence>
<feature type="domain" description="Amine oxidase" evidence="4">
    <location>
        <begin position="22"/>
        <end position="426"/>
    </location>
</feature>
<dbReference type="PANTHER" id="PTHR43563">
    <property type="entry name" value="AMINE OXIDASE"/>
    <property type="match status" value="1"/>
</dbReference>
<reference evidence="5 6" key="1">
    <citation type="submission" date="2022-10" db="EMBL/GenBank/DDBJ databases">
        <title>The complete genomes of actinobacterial strains from the NBC collection.</title>
        <authorList>
            <person name="Joergensen T.S."/>
            <person name="Alvarez Arevalo M."/>
            <person name="Sterndorff E.B."/>
            <person name="Faurdal D."/>
            <person name="Vuksanovic O."/>
            <person name="Mourched A.-S."/>
            <person name="Charusanti P."/>
            <person name="Shaw S."/>
            <person name="Blin K."/>
            <person name="Weber T."/>
        </authorList>
    </citation>
    <scope>NUCLEOTIDE SEQUENCE [LARGE SCALE GENOMIC DNA]</scope>
    <source>
        <strain evidence="5 6">NBC 01792</strain>
    </source>
</reference>
<name>A0ABZ1F7G4_9ACTN</name>
<comment type="similarity">
    <text evidence="2">Belongs to the flavin monoamine oxidase family.</text>
</comment>
<evidence type="ECO:0000256" key="2">
    <source>
        <dbReference type="ARBA" id="ARBA00005995"/>
    </source>
</evidence>
<dbReference type="Pfam" id="PF01593">
    <property type="entry name" value="Amino_oxidase"/>
    <property type="match status" value="1"/>
</dbReference>
<dbReference type="Gene3D" id="3.90.660.10">
    <property type="match status" value="2"/>
</dbReference>
<gene>
    <name evidence="5" type="ORF">OG849_15905</name>
</gene>
<keyword evidence="6" id="KW-1185">Reference proteome</keyword>